<protein>
    <submittedName>
        <fullName evidence="9">ABC transporter permease</fullName>
    </submittedName>
</protein>
<dbReference type="PANTHER" id="PTHR30151">
    <property type="entry name" value="ALKANE SULFONATE ABC TRANSPORTER-RELATED, MEMBRANE SUBUNIT"/>
    <property type="match status" value="1"/>
</dbReference>
<feature type="transmembrane region" description="Helical" evidence="7">
    <location>
        <begin position="238"/>
        <end position="258"/>
    </location>
</feature>
<dbReference type="Pfam" id="PF00528">
    <property type="entry name" value="BPD_transp_1"/>
    <property type="match status" value="1"/>
</dbReference>
<evidence type="ECO:0000256" key="2">
    <source>
        <dbReference type="ARBA" id="ARBA00022448"/>
    </source>
</evidence>
<dbReference type="RefSeq" id="WP_340270645.1">
    <property type="nucleotide sequence ID" value="NZ_JBBEOG010000007.1"/>
</dbReference>
<accession>A0ABW0GPT2</accession>
<keyword evidence="6 7" id="KW-0472">Membrane</keyword>
<evidence type="ECO:0000313" key="10">
    <source>
        <dbReference type="Proteomes" id="UP001596122"/>
    </source>
</evidence>
<evidence type="ECO:0000259" key="8">
    <source>
        <dbReference type="PROSITE" id="PS50928"/>
    </source>
</evidence>
<evidence type="ECO:0000256" key="4">
    <source>
        <dbReference type="ARBA" id="ARBA00022692"/>
    </source>
</evidence>
<feature type="domain" description="ABC transmembrane type-1" evidence="8">
    <location>
        <begin position="78"/>
        <end position="258"/>
    </location>
</feature>
<reference evidence="10" key="1">
    <citation type="journal article" date="2019" name="Int. J. Syst. Evol. Microbiol.">
        <title>The Global Catalogue of Microorganisms (GCM) 10K type strain sequencing project: providing services to taxonomists for standard genome sequencing and annotation.</title>
        <authorList>
            <consortium name="The Broad Institute Genomics Platform"/>
            <consortium name="The Broad Institute Genome Sequencing Center for Infectious Disease"/>
            <person name="Wu L."/>
            <person name="Ma J."/>
        </authorList>
    </citation>
    <scope>NUCLEOTIDE SEQUENCE [LARGE SCALE GENOMIC DNA]</scope>
    <source>
        <strain evidence="10">CCUG 43114</strain>
    </source>
</reference>
<dbReference type="InterPro" id="IPR000515">
    <property type="entry name" value="MetI-like"/>
</dbReference>
<name>A0ABW0GPT2_9MICO</name>
<sequence length="280" mass="29775">MSITQSVTSRRDVTRSSVPRPRRLPPAALTVALLPAIVAVWWVATNSGAVPSILLPTPQQVVESVPRVVLADGFGAQAGRTVLEIVGGFALGASVGFLLGVLLSASDRLRAAYLPFLSALEAIPTVILAPIIIASVGFGVEGKILQAAIACFYAVFITTLSGLGLAEPNAVNLMRSLRATRWQTMVKLRIPTALPVIFGGLQLGATTAIIGAIVSEFIGATGGLGYLMLRYRSGFDTAAYWVIIFIFLVIGLAAYLIVRTVERRVVFWRDSAITRPDLES</sequence>
<comment type="caution">
    <text evidence="9">The sequence shown here is derived from an EMBL/GenBank/DDBJ whole genome shotgun (WGS) entry which is preliminary data.</text>
</comment>
<dbReference type="InterPro" id="IPR035906">
    <property type="entry name" value="MetI-like_sf"/>
</dbReference>
<comment type="similarity">
    <text evidence="7">Belongs to the binding-protein-dependent transport system permease family.</text>
</comment>
<evidence type="ECO:0000256" key="3">
    <source>
        <dbReference type="ARBA" id="ARBA00022475"/>
    </source>
</evidence>
<feature type="transmembrane region" description="Helical" evidence="7">
    <location>
        <begin position="24"/>
        <end position="44"/>
    </location>
</feature>
<comment type="subcellular location">
    <subcellularLocation>
        <location evidence="1 7">Cell membrane</location>
        <topology evidence="1 7">Multi-pass membrane protein</topology>
    </subcellularLocation>
</comment>
<gene>
    <name evidence="9" type="ORF">ACFPJ6_10435</name>
</gene>
<keyword evidence="5 7" id="KW-1133">Transmembrane helix</keyword>
<keyword evidence="4 7" id="KW-0812">Transmembrane</keyword>
<dbReference type="Gene3D" id="1.10.3720.10">
    <property type="entry name" value="MetI-like"/>
    <property type="match status" value="1"/>
</dbReference>
<dbReference type="Proteomes" id="UP001596122">
    <property type="component" value="Unassembled WGS sequence"/>
</dbReference>
<proteinExistence type="inferred from homology"/>
<evidence type="ECO:0000256" key="6">
    <source>
        <dbReference type="ARBA" id="ARBA00023136"/>
    </source>
</evidence>
<evidence type="ECO:0000256" key="5">
    <source>
        <dbReference type="ARBA" id="ARBA00022989"/>
    </source>
</evidence>
<feature type="transmembrane region" description="Helical" evidence="7">
    <location>
        <begin position="85"/>
        <end position="105"/>
    </location>
</feature>
<keyword evidence="3" id="KW-1003">Cell membrane</keyword>
<organism evidence="9 10">
    <name type="scientific">Aquipuribacter nitratireducens</name>
    <dbReference type="NCBI Taxonomy" id="650104"/>
    <lineage>
        <taxon>Bacteria</taxon>
        <taxon>Bacillati</taxon>
        <taxon>Actinomycetota</taxon>
        <taxon>Actinomycetes</taxon>
        <taxon>Micrococcales</taxon>
        <taxon>Intrasporangiaceae</taxon>
        <taxon>Aquipuribacter</taxon>
    </lineage>
</organism>
<dbReference type="PROSITE" id="PS50928">
    <property type="entry name" value="ABC_TM1"/>
    <property type="match status" value="1"/>
</dbReference>
<dbReference type="PANTHER" id="PTHR30151:SF20">
    <property type="entry name" value="ABC TRANSPORTER PERMEASE PROTEIN HI_0355-RELATED"/>
    <property type="match status" value="1"/>
</dbReference>
<dbReference type="CDD" id="cd06261">
    <property type="entry name" value="TM_PBP2"/>
    <property type="match status" value="1"/>
</dbReference>
<evidence type="ECO:0000256" key="7">
    <source>
        <dbReference type="RuleBase" id="RU363032"/>
    </source>
</evidence>
<keyword evidence="10" id="KW-1185">Reference proteome</keyword>
<keyword evidence="2 7" id="KW-0813">Transport</keyword>
<dbReference type="SUPFAM" id="SSF161098">
    <property type="entry name" value="MetI-like"/>
    <property type="match status" value="1"/>
</dbReference>
<feature type="transmembrane region" description="Helical" evidence="7">
    <location>
        <begin position="193"/>
        <end position="218"/>
    </location>
</feature>
<evidence type="ECO:0000313" key="9">
    <source>
        <dbReference type="EMBL" id="MFC5381210.1"/>
    </source>
</evidence>
<dbReference type="EMBL" id="JBHSLD010000009">
    <property type="protein sequence ID" value="MFC5381210.1"/>
    <property type="molecule type" value="Genomic_DNA"/>
</dbReference>
<feature type="transmembrane region" description="Helical" evidence="7">
    <location>
        <begin position="112"/>
        <end position="138"/>
    </location>
</feature>
<evidence type="ECO:0000256" key="1">
    <source>
        <dbReference type="ARBA" id="ARBA00004651"/>
    </source>
</evidence>
<feature type="transmembrane region" description="Helical" evidence="7">
    <location>
        <begin position="144"/>
        <end position="166"/>
    </location>
</feature>